<dbReference type="Gene3D" id="3.30.1950.10">
    <property type="entry name" value="wza like domain"/>
    <property type="match status" value="1"/>
</dbReference>
<name>A0A0H3DV92_EDWTF</name>
<dbReference type="InterPro" id="IPR049712">
    <property type="entry name" value="Poly_export"/>
</dbReference>
<keyword evidence="1 2" id="KW-0732">Signal</keyword>
<dbReference type="InterPro" id="IPR003715">
    <property type="entry name" value="Poly_export_N"/>
</dbReference>
<dbReference type="EMBL" id="CP002154">
    <property type="protein sequence ID" value="ADM41869.1"/>
    <property type="molecule type" value="Genomic_DNA"/>
</dbReference>
<evidence type="ECO:0000313" key="5">
    <source>
        <dbReference type="EMBL" id="ADM41869.1"/>
    </source>
</evidence>
<evidence type="ECO:0000256" key="1">
    <source>
        <dbReference type="ARBA" id="ARBA00022729"/>
    </source>
</evidence>
<dbReference type="PANTHER" id="PTHR33619">
    <property type="entry name" value="POLYSACCHARIDE EXPORT PROTEIN GFCE-RELATED"/>
    <property type="match status" value="1"/>
</dbReference>
<dbReference type="Pfam" id="PF10531">
    <property type="entry name" value="SLBB"/>
    <property type="match status" value="1"/>
</dbReference>
<evidence type="ECO:0000313" key="6">
    <source>
        <dbReference type="Proteomes" id="UP000002230"/>
    </source>
</evidence>
<sequence>MKWIKRNVLLLVGCLLTACSSTPPLQDPPDPQPRYLLGAGDTVNILVAGEPEMSMRLTLDSSGTLNFPYIGTLTLCGKTPQQVALELTERLRGDYLRQPMVTVSVAQFRDFFILGQVKRPDGYAYQPGLTVEKALALAGGFTDRADHGDLSIRQAGSDRLLKNVAMTHRVQPGDTVIVGMSFF</sequence>
<dbReference type="PATRIC" id="fig|718251.5.peg.1826"/>
<organism evidence="5 6">
    <name type="scientific">Edwardsiella tarda (strain FL6-60)</name>
    <dbReference type="NCBI Taxonomy" id="718251"/>
    <lineage>
        <taxon>Bacteria</taxon>
        <taxon>Pseudomonadati</taxon>
        <taxon>Pseudomonadota</taxon>
        <taxon>Gammaproteobacteria</taxon>
        <taxon>Enterobacterales</taxon>
        <taxon>Hafniaceae</taxon>
        <taxon>Edwardsiella</taxon>
    </lineage>
</organism>
<feature type="domain" description="Polysaccharide export protein N-terminal" evidence="3">
    <location>
        <begin position="31"/>
        <end position="105"/>
    </location>
</feature>
<dbReference type="Pfam" id="PF02563">
    <property type="entry name" value="Poly_export"/>
    <property type="match status" value="1"/>
</dbReference>
<dbReference type="AlphaFoldDB" id="A0A0H3DV92"/>
<feature type="domain" description="Soluble ligand binding" evidence="4">
    <location>
        <begin position="112"/>
        <end position="154"/>
    </location>
</feature>
<feature type="signal peptide" evidence="2">
    <location>
        <begin position="1"/>
        <end position="26"/>
    </location>
</feature>
<dbReference type="Proteomes" id="UP000002230">
    <property type="component" value="Chromosome"/>
</dbReference>
<protein>
    <submittedName>
        <fullName evidence="5">Capsular polysaccharide synthesis enzyme CpsC</fullName>
    </submittedName>
</protein>
<feature type="chain" id="PRO_5002607850" evidence="2">
    <location>
        <begin position="27"/>
        <end position="183"/>
    </location>
</feature>
<reference evidence="6" key="1">
    <citation type="submission" date="2010-08" db="EMBL/GenBank/DDBJ databases">
        <title>Genome comparisons of Edwardsiella bacteria analysed using deep sequencing technology.</title>
        <authorList>
            <person name="van Soest J.J."/>
            <person name="Henkel C.V."/>
            <person name="Jansen H.J."/>
            <person name="van den Hondel C.A.M.J.J."/>
            <person name="Bloemberg G.V."/>
            <person name="Meijer A.H."/>
            <person name="Spaink H.P."/>
        </authorList>
    </citation>
    <scope>NUCLEOTIDE SEQUENCE [LARGE SCALE GENOMIC DNA]</scope>
    <source>
        <strain evidence="6">FL6-60</strain>
    </source>
</reference>
<dbReference type="PANTHER" id="PTHR33619:SF3">
    <property type="entry name" value="POLYSACCHARIDE EXPORT PROTEIN GFCE-RELATED"/>
    <property type="match status" value="1"/>
</dbReference>
<dbReference type="GO" id="GO:0015159">
    <property type="term" value="F:polysaccharide transmembrane transporter activity"/>
    <property type="evidence" value="ECO:0007669"/>
    <property type="project" value="InterPro"/>
</dbReference>
<dbReference type="HOGENOM" id="CLU_038343_5_3_6"/>
<dbReference type="InterPro" id="IPR019554">
    <property type="entry name" value="Soluble_ligand-bd"/>
</dbReference>
<dbReference type="KEGG" id="etd:ETAF_1761"/>
<evidence type="ECO:0000259" key="4">
    <source>
        <dbReference type="Pfam" id="PF10531"/>
    </source>
</evidence>
<dbReference type="PROSITE" id="PS51257">
    <property type="entry name" value="PROKAR_LIPOPROTEIN"/>
    <property type="match status" value="1"/>
</dbReference>
<keyword evidence="6" id="KW-1185">Reference proteome</keyword>
<gene>
    <name evidence="5" type="primary">cpsC</name>
    <name evidence="5" type="ordered locus">ETAF_1761</name>
</gene>
<proteinExistence type="predicted"/>
<reference evidence="5 6" key="2">
    <citation type="journal article" date="2011" name="BMC Immunol.">
        <title>Comparison of static immersion and intravenous injection systems for exposure of zebrafish embryos to the natural pathogen Edwardsiella tarda.</title>
        <authorList>
            <person name="van Soest J.J."/>
            <person name="Stockhammer O.W."/>
            <person name="Ordas A."/>
            <person name="Bloemberg G.V."/>
            <person name="Spaink H.P."/>
            <person name="Meijer A.H."/>
        </authorList>
    </citation>
    <scope>NUCLEOTIDE SEQUENCE [LARGE SCALE GENOMIC DNA]</scope>
    <source>
        <strain evidence="5 6">FL6-60</strain>
    </source>
</reference>
<accession>A0A0H3DV92</accession>
<evidence type="ECO:0000256" key="2">
    <source>
        <dbReference type="SAM" id="SignalP"/>
    </source>
</evidence>
<evidence type="ECO:0000259" key="3">
    <source>
        <dbReference type="Pfam" id="PF02563"/>
    </source>
</evidence>